<proteinExistence type="predicted"/>
<name>A0A5S6QRS6_TRIMR</name>
<accession>A0A5S6QRS6</accession>
<evidence type="ECO:0000256" key="1">
    <source>
        <dbReference type="SAM" id="SignalP"/>
    </source>
</evidence>
<feature type="signal peptide" evidence="1">
    <location>
        <begin position="1"/>
        <end position="18"/>
    </location>
</feature>
<keyword evidence="1" id="KW-0732">Signal</keyword>
<sequence>MKYSLFVVFSAFLCLAGAAEVSPKDQEKKSNVTRLMATVQLSKEEARLLQELPLQYAKSVNDCLDKSCKPIRSKILAAKPDESFAARMELGQEYNKCFDTCEKKFEAVQKKIEALSSKDSCYSEMEDYMNAGYYDEALEVYDLYKQEE</sequence>
<keyword evidence="2" id="KW-1185">Reference proteome</keyword>
<organism evidence="2 3">
    <name type="scientific">Trichuris muris</name>
    <name type="common">Mouse whipworm</name>
    <dbReference type="NCBI Taxonomy" id="70415"/>
    <lineage>
        <taxon>Eukaryota</taxon>
        <taxon>Metazoa</taxon>
        <taxon>Ecdysozoa</taxon>
        <taxon>Nematoda</taxon>
        <taxon>Enoplea</taxon>
        <taxon>Dorylaimia</taxon>
        <taxon>Trichinellida</taxon>
        <taxon>Trichuridae</taxon>
        <taxon>Trichuris</taxon>
    </lineage>
</organism>
<evidence type="ECO:0000313" key="3">
    <source>
        <dbReference type="WBParaSite" id="TMUE_2000009854.1"/>
    </source>
</evidence>
<protein>
    <submittedName>
        <fullName evidence="3">Uncharacterized protein</fullName>
    </submittedName>
</protein>
<dbReference type="Proteomes" id="UP000046395">
    <property type="component" value="Unassembled WGS sequence"/>
</dbReference>
<dbReference type="WBParaSite" id="TMUE_2000009854.1">
    <property type="protein sequence ID" value="TMUE_2000009854.1"/>
    <property type="gene ID" value="WBGene00288700"/>
</dbReference>
<evidence type="ECO:0000313" key="2">
    <source>
        <dbReference type="Proteomes" id="UP000046395"/>
    </source>
</evidence>
<feature type="chain" id="PRO_5024403077" evidence="1">
    <location>
        <begin position="19"/>
        <end position="148"/>
    </location>
</feature>
<reference evidence="3" key="1">
    <citation type="submission" date="2019-12" db="UniProtKB">
        <authorList>
            <consortium name="WormBaseParasite"/>
        </authorList>
    </citation>
    <scope>IDENTIFICATION</scope>
</reference>
<dbReference type="AlphaFoldDB" id="A0A5S6QRS6"/>